<name>A0ABV0G571_9BURK</name>
<feature type="transmembrane region" description="Helical" evidence="6">
    <location>
        <begin position="20"/>
        <end position="40"/>
    </location>
</feature>
<keyword evidence="9" id="KW-1185">Reference proteome</keyword>
<evidence type="ECO:0000313" key="9">
    <source>
        <dbReference type="Proteomes" id="UP001495147"/>
    </source>
</evidence>
<keyword evidence="2" id="KW-1003">Cell membrane</keyword>
<dbReference type="Proteomes" id="UP001495147">
    <property type="component" value="Unassembled WGS sequence"/>
</dbReference>
<evidence type="ECO:0000259" key="7">
    <source>
        <dbReference type="Pfam" id="PF06271"/>
    </source>
</evidence>
<evidence type="ECO:0000313" key="8">
    <source>
        <dbReference type="EMBL" id="MEO3692876.1"/>
    </source>
</evidence>
<evidence type="ECO:0000256" key="5">
    <source>
        <dbReference type="ARBA" id="ARBA00023136"/>
    </source>
</evidence>
<keyword evidence="3 6" id="KW-0812">Transmembrane</keyword>
<protein>
    <submittedName>
        <fullName evidence="8">RDD family protein</fullName>
    </submittedName>
</protein>
<evidence type="ECO:0000256" key="2">
    <source>
        <dbReference type="ARBA" id="ARBA00022475"/>
    </source>
</evidence>
<dbReference type="InterPro" id="IPR010432">
    <property type="entry name" value="RDD"/>
</dbReference>
<dbReference type="Pfam" id="PF06271">
    <property type="entry name" value="RDD"/>
    <property type="match status" value="1"/>
</dbReference>
<evidence type="ECO:0000256" key="4">
    <source>
        <dbReference type="ARBA" id="ARBA00022989"/>
    </source>
</evidence>
<sequence>MTAPADTALPPAMLRRLAAFLYEGVLLFGVVFFAGYLFSVSTSQHHALQGRHALGAFLFVVIGIYFVWFWSRGGQTLALKTWHLRVATLDGQPVGQWRALLRYLLAWLWFLPALVSAWAMEIHSGGALSAIVLGGMVAYAMLARLHPQRLLLHEALSGTRVVNQFPTP</sequence>
<dbReference type="InterPro" id="IPR051791">
    <property type="entry name" value="Pra-immunoreactive"/>
</dbReference>
<feature type="domain" description="RDD" evidence="7">
    <location>
        <begin position="11"/>
        <end position="149"/>
    </location>
</feature>
<feature type="transmembrane region" description="Helical" evidence="6">
    <location>
        <begin position="126"/>
        <end position="143"/>
    </location>
</feature>
<evidence type="ECO:0000256" key="3">
    <source>
        <dbReference type="ARBA" id="ARBA00022692"/>
    </source>
</evidence>
<evidence type="ECO:0000256" key="6">
    <source>
        <dbReference type="SAM" id="Phobius"/>
    </source>
</evidence>
<comment type="subcellular location">
    <subcellularLocation>
        <location evidence="1">Cell membrane</location>
        <topology evidence="1">Multi-pass membrane protein</topology>
    </subcellularLocation>
</comment>
<evidence type="ECO:0000256" key="1">
    <source>
        <dbReference type="ARBA" id="ARBA00004651"/>
    </source>
</evidence>
<dbReference type="PANTHER" id="PTHR36115:SF10">
    <property type="entry name" value="RDD DOMAIN-CONTAINING PROTEIN"/>
    <property type="match status" value="1"/>
</dbReference>
<dbReference type="RefSeq" id="WP_347705685.1">
    <property type="nucleotide sequence ID" value="NZ_JBDPZD010000004.1"/>
</dbReference>
<comment type="caution">
    <text evidence="8">The sequence shown here is derived from an EMBL/GenBank/DDBJ whole genome shotgun (WGS) entry which is preliminary data.</text>
</comment>
<keyword evidence="5 6" id="KW-0472">Membrane</keyword>
<keyword evidence="4 6" id="KW-1133">Transmembrane helix</keyword>
<dbReference type="EMBL" id="JBDPZD010000004">
    <property type="protein sequence ID" value="MEO3692876.1"/>
    <property type="molecule type" value="Genomic_DNA"/>
</dbReference>
<organism evidence="8 9">
    <name type="scientific">Roseateles paludis</name>
    <dbReference type="NCBI Taxonomy" id="3145238"/>
    <lineage>
        <taxon>Bacteria</taxon>
        <taxon>Pseudomonadati</taxon>
        <taxon>Pseudomonadota</taxon>
        <taxon>Betaproteobacteria</taxon>
        <taxon>Burkholderiales</taxon>
        <taxon>Sphaerotilaceae</taxon>
        <taxon>Roseateles</taxon>
    </lineage>
</organism>
<dbReference type="PANTHER" id="PTHR36115">
    <property type="entry name" value="PROLINE-RICH ANTIGEN HOMOLOG-RELATED"/>
    <property type="match status" value="1"/>
</dbReference>
<feature type="transmembrane region" description="Helical" evidence="6">
    <location>
        <begin position="52"/>
        <end position="70"/>
    </location>
</feature>
<gene>
    <name evidence="8" type="ORF">ABDJ85_15480</name>
</gene>
<proteinExistence type="predicted"/>
<feature type="transmembrane region" description="Helical" evidence="6">
    <location>
        <begin position="100"/>
        <end position="120"/>
    </location>
</feature>
<accession>A0ABV0G571</accession>
<reference evidence="8 9" key="1">
    <citation type="submission" date="2024-05" db="EMBL/GenBank/DDBJ databases">
        <title>Roseateles sp. DJS-2-20 16S ribosomal RNA gene Genome sequencing and assembly.</title>
        <authorList>
            <person name="Woo H."/>
        </authorList>
    </citation>
    <scope>NUCLEOTIDE SEQUENCE [LARGE SCALE GENOMIC DNA]</scope>
    <source>
        <strain evidence="8 9">DJS-2-20</strain>
    </source>
</reference>